<feature type="chain" id="PRO_5046678817" description="DUF4251 domain-containing protein" evidence="1">
    <location>
        <begin position="22"/>
        <end position="151"/>
    </location>
</feature>
<reference evidence="2 3" key="1">
    <citation type="submission" date="2020-02" db="EMBL/GenBank/DDBJ databases">
        <title>Flavobacterium sp. genome.</title>
        <authorList>
            <person name="Jung H.S."/>
            <person name="Baek J.H."/>
            <person name="Jeon C.O."/>
        </authorList>
    </citation>
    <scope>NUCLEOTIDE SEQUENCE [LARGE SCALE GENOMIC DNA]</scope>
    <source>
        <strain evidence="2 3">SE-s27</strain>
    </source>
</reference>
<organism evidence="2 3">
    <name type="scientific">Flavobacterium solisilvae</name>
    <dbReference type="NCBI Taxonomy" id="1852019"/>
    <lineage>
        <taxon>Bacteria</taxon>
        <taxon>Pseudomonadati</taxon>
        <taxon>Bacteroidota</taxon>
        <taxon>Flavobacteriia</taxon>
        <taxon>Flavobacteriales</taxon>
        <taxon>Flavobacteriaceae</taxon>
        <taxon>Flavobacterium</taxon>
    </lineage>
</organism>
<name>A0ABX1QQ95_9FLAO</name>
<dbReference type="RefSeq" id="WP_169523020.1">
    <property type="nucleotide sequence ID" value="NZ_JAAMPT010000200.1"/>
</dbReference>
<evidence type="ECO:0000313" key="2">
    <source>
        <dbReference type="EMBL" id="NMH24422.1"/>
    </source>
</evidence>
<protein>
    <recommendedName>
        <fullName evidence="4">DUF4251 domain-containing protein</fullName>
    </recommendedName>
</protein>
<gene>
    <name evidence="2" type="ORF">G6042_03975</name>
</gene>
<keyword evidence="1" id="KW-0732">Signal</keyword>
<dbReference type="Proteomes" id="UP000767947">
    <property type="component" value="Unassembled WGS sequence"/>
</dbReference>
<evidence type="ECO:0000256" key="1">
    <source>
        <dbReference type="SAM" id="SignalP"/>
    </source>
</evidence>
<feature type="signal peptide" evidence="1">
    <location>
        <begin position="1"/>
        <end position="21"/>
    </location>
</feature>
<evidence type="ECO:0008006" key="4">
    <source>
        <dbReference type="Google" id="ProtNLM"/>
    </source>
</evidence>
<keyword evidence="3" id="KW-1185">Reference proteome</keyword>
<evidence type="ECO:0000313" key="3">
    <source>
        <dbReference type="Proteomes" id="UP000767947"/>
    </source>
</evidence>
<accession>A0ABX1QQ95</accession>
<dbReference type="EMBL" id="JAAMPT010000200">
    <property type="protein sequence ID" value="NMH24422.1"/>
    <property type="molecule type" value="Genomic_DNA"/>
</dbReference>
<sequence length="151" mass="16702">MKKIFYAFTLLFIASAFIACSDDDDNIKNKIHNATGTLSVKINDELRTFGSLTVTEEKYQNYTDLVLQGTQTNDNTKNIRISLGKNKLGSDSVYFVQYINNGTHYQMGSADITADITESNDTKIIGTFSGILTTINMDGLTLTEGNINVSY</sequence>
<proteinExistence type="predicted"/>
<comment type="caution">
    <text evidence="2">The sequence shown here is derived from an EMBL/GenBank/DDBJ whole genome shotgun (WGS) entry which is preliminary data.</text>
</comment>
<dbReference type="PROSITE" id="PS51257">
    <property type="entry name" value="PROKAR_LIPOPROTEIN"/>
    <property type="match status" value="1"/>
</dbReference>